<comment type="caution">
    <text evidence="2">The sequence shown here is derived from an EMBL/GenBank/DDBJ whole genome shotgun (WGS) entry which is preliminary data.</text>
</comment>
<feature type="region of interest" description="Disordered" evidence="1">
    <location>
        <begin position="1"/>
        <end position="239"/>
    </location>
</feature>
<gene>
    <name evidence="2" type="ORF">BDV95DRAFT_593289</name>
</gene>
<feature type="compositionally biased region" description="Basic and acidic residues" evidence="1">
    <location>
        <begin position="512"/>
        <end position="525"/>
    </location>
</feature>
<protein>
    <submittedName>
        <fullName evidence="2">Uncharacterized protein</fullName>
    </submittedName>
</protein>
<accession>A0A7C8IH99</accession>
<organism evidence="2 3">
    <name type="scientific">Massariosphaeria phaeospora</name>
    <dbReference type="NCBI Taxonomy" id="100035"/>
    <lineage>
        <taxon>Eukaryota</taxon>
        <taxon>Fungi</taxon>
        <taxon>Dikarya</taxon>
        <taxon>Ascomycota</taxon>
        <taxon>Pezizomycotina</taxon>
        <taxon>Dothideomycetes</taxon>
        <taxon>Pleosporomycetidae</taxon>
        <taxon>Pleosporales</taxon>
        <taxon>Pleosporales incertae sedis</taxon>
        <taxon>Massariosphaeria</taxon>
    </lineage>
</organism>
<sequence length="525" mass="57261">MPPKSPTRSYPLDTPVTHPHQELSEHSPQNRVMKPTPGVGPSTPEPGSGEDMQQANRADDPAQLSEPNHGTAALLEYQSSHPGSHDPGLDDVANPSTLEEGVTEQPPPVSSAYHGTEAPAEPSTETAQQPAEAPAETSIGSDGQPAKAPTKATTSTKSSKRRAKATTSIKSGKQPAKAPADGSDEPDEQPATAPAEASTKPAKNPARRVHRRKQPTGSGKGASKTSARTAPGSSKAIKEEVASEVQGALVAQAVATAPRTYMADMMPKLDADIATRPFPEDRDPLTELYFSNGAEAAYMFSRLAWRCPAYDLSIPHDELDRQELVRRLVDAFYDVTEFKDKSSKSISTRWVDSVTGEPKGFYDCRAVEKVCWDVAYLSERLHRQGPGIFYIHDPEICEKFRQTRDYTFHMRLEAIFELLKLFKHRCDKLMEGSFTQICVAIPKDVLAEDMMSLSEAATADDEQIAGLVKHEEMDVDQPNSLSEMTAIVPRKRKTSSEPATAHSDNPTQQNKRAKEEPADTPSPKE</sequence>
<feature type="region of interest" description="Disordered" evidence="1">
    <location>
        <begin position="473"/>
        <end position="525"/>
    </location>
</feature>
<feature type="compositionally biased region" description="Basic residues" evidence="1">
    <location>
        <begin position="205"/>
        <end position="214"/>
    </location>
</feature>
<feature type="compositionally biased region" description="Low complexity" evidence="1">
    <location>
        <begin position="124"/>
        <end position="137"/>
    </location>
</feature>
<feature type="compositionally biased region" description="Polar residues" evidence="1">
    <location>
        <begin position="223"/>
        <end position="232"/>
    </location>
</feature>
<dbReference type="Proteomes" id="UP000481861">
    <property type="component" value="Unassembled WGS sequence"/>
</dbReference>
<proteinExistence type="predicted"/>
<dbReference type="AlphaFoldDB" id="A0A7C8IH99"/>
<keyword evidence="3" id="KW-1185">Reference proteome</keyword>
<feature type="compositionally biased region" description="Low complexity" evidence="1">
    <location>
        <begin position="145"/>
        <end position="157"/>
    </location>
</feature>
<evidence type="ECO:0000313" key="2">
    <source>
        <dbReference type="EMBL" id="KAF2872887.1"/>
    </source>
</evidence>
<feature type="compositionally biased region" description="Polar residues" evidence="1">
    <location>
        <begin position="496"/>
        <end position="510"/>
    </location>
</feature>
<dbReference type="OrthoDB" id="3794856at2759"/>
<evidence type="ECO:0000313" key="3">
    <source>
        <dbReference type="Proteomes" id="UP000481861"/>
    </source>
</evidence>
<dbReference type="EMBL" id="JAADJZ010000008">
    <property type="protein sequence ID" value="KAF2872887.1"/>
    <property type="molecule type" value="Genomic_DNA"/>
</dbReference>
<reference evidence="2 3" key="1">
    <citation type="submission" date="2020-01" db="EMBL/GenBank/DDBJ databases">
        <authorList>
            <consortium name="DOE Joint Genome Institute"/>
            <person name="Haridas S."/>
            <person name="Albert R."/>
            <person name="Binder M."/>
            <person name="Bloem J."/>
            <person name="Labutti K."/>
            <person name="Salamov A."/>
            <person name="Andreopoulos B."/>
            <person name="Baker S.E."/>
            <person name="Barry K."/>
            <person name="Bills G."/>
            <person name="Bluhm B.H."/>
            <person name="Cannon C."/>
            <person name="Castanera R."/>
            <person name="Culley D.E."/>
            <person name="Daum C."/>
            <person name="Ezra D."/>
            <person name="Gonzalez J.B."/>
            <person name="Henrissat B."/>
            <person name="Kuo A."/>
            <person name="Liang C."/>
            <person name="Lipzen A."/>
            <person name="Lutzoni F."/>
            <person name="Magnuson J."/>
            <person name="Mondo S."/>
            <person name="Nolan M."/>
            <person name="Ohm R."/>
            <person name="Pangilinan J."/>
            <person name="Park H.-J.H."/>
            <person name="Ramirez L."/>
            <person name="Alfaro M."/>
            <person name="Sun H."/>
            <person name="Tritt A."/>
            <person name="Yoshinaga Y."/>
            <person name="Zwiers L.-H.L."/>
            <person name="Turgeon B.G."/>
            <person name="Goodwin S.B."/>
            <person name="Spatafora J.W."/>
            <person name="Crous P.W."/>
            <person name="Grigoriev I.V."/>
        </authorList>
    </citation>
    <scope>NUCLEOTIDE SEQUENCE [LARGE SCALE GENOMIC DNA]</scope>
    <source>
        <strain evidence="2 3">CBS 611.86</strain>
    </source>
</reference>
<name>A0A7C8IH99_9PLEO</name>
<evidence type="ECO:0000256" key="1">
    <source>
        <dbReference type="SAM" id="MobiDB-lite"/>
    </source>
</evidence>